<protein>
    <submittedName>
        <fullName evidence="1">Uncharacterized protein</fullName>
    </submittedName>
</protein>
<proteinExistence type="predicted"/>
<evidence type="ECO:0000313" key="2">
    <source>
        <dbReference type="Proteomes" id="UP000295678"/>
    </source>
</evidence>
<dbReference type="EMBL" id="SMAK01000004">
    <property type="protein sequence ID" value="TCT11352.1"/>
    <property type="molecule type" value="Genomic_DNA"/>
</dbReference>
<dbReference type="OrthoDB" id="7916800at2"/>
<organism evidence="1 2">
    <name type="scientific">Tepidamorphus gemmatus</name>
    <dbReference type="NCBI Taxonomy" id="747076"/>
    <lineage>
        <taxon>Bacteria</taxon>
        <taxon>Pseudomonadati</taxon>
        <taxon>Pseudomonadota</taxon>
        <taxon>Alphaproteobacteria</taxon>
        <taxon>Hyphomicrobiales</taxon>
        <taxon>Tepidamorphaceae</taxon>
        <taxon>Tepidamorphus</taxon>
    </lineage>
</organism>
<dbReference type="RefSeq" id="WP_132806117.1">
    <property type="nucleotide sequence ID" value="NZ_SMAK01000004.1"/>
</dbReference>
<dbReference type="AlphaFoldDB" id="A0A4R3MDY9"/>
<name>A0A4R3MDY9_9HYPH</name>
<comment type="caution">
    <text evidence="1">The sequence shown here is derived from an EMBL/GenBank/DDBJ whole genome shotgun (WGS) entry which is preliminary data.</text>
</comment>
<sequence length="67" mass="7213">MKGLTGKRSRPATVDPQQRLATAQYLATFLPELVRLADAAGMDLVAYLLEMARVEAAAEAGTLPARR</sequence>
<dbReference type="Proteomes" id="UP000295678">
    <property type="component" value="Unassembled WGS sequence"/>
</dbReference>
<reference evidence="1 2" key="1">
    <citation type="submission" date="2019-03" db="EMBL/GenBank/DDBJ databases">
        <title>Genomic Encyclopedia of Type Strains, Phase IV (KMG-IV): sequencing the most valuable type-strain genomes for metagenomic binning, comparative biology and taxonomic classification.</title>
        <authorList>
            <person name="Goeker M."/>
        </authorList>
    </citation>
    <scope>NUCLEOTIDE SEQUENCE [LARGE SCALE GENOMIC DNA]</scope>
    <source>
        <strain evidence="1 2">DSM 19345</strain>
    </source>
</reference>
<evidence type="ECO:0000313" key="1">
    <source>
        <dbReference type="EMBL" id="TCT11352.1"/>
    </source>
</evidence>
<gene>
    <name evidence="1" type="ORF">EDC22_104109</name>
</gene>
<keyword evidence="2" id="KW-1185">Reference proteome</keyword>
<accession>A0A4R3MDY9</accession>